<evidence type="ECO:0000313" key="3">
    <source>
        <dbReference type="EMBL" id="WIV18201.1"/>
    </source>
</evidence>
<accession>A0ABY8WYF1</accession>
<dbReference type="Pfam" id="PF04350">
    <property type="entry name" value="PilO"/>
    <property type="match status" value="1"/>
</dbReference>
<evidence type="ECO:0000256" key="1">
    <source>
        <dbReference type="SAM" id="Coils"/>
    </source>
</evidence>
<protein>
    <submittedName>
        <fullName evidence="3">Type 4a pilus biogenesis protein PilO</fullName>
    </submittedName>
</protein>
<dbReference type="InterPro" id="IPR014717">
    <property type="entry name" value="Transl_elong_EF1B/ribsomal_bS6"/>
</dbReference>
<keyword evidence="1" id="KW-0175">Coiled coil</keyword>
<dbReference type="InterPro" id="IPR007445">
    <property type="entry name" value="PilO"/>
</dbReference>
<keyword evidence="2" id="KW-0472">Membrane</keyword>
<sequence length="198" mass="22629">MERINKYRSVIVLALLLGFVLVFAFYWLGLSPTIDKLDEQSQELVQIEEEKQLLQNKLDELKGNVEGQDSIDPEWDALPQNDMADQLILDIRAVTARSEATLKAIDFQLTGENELHLMLNEQETMYPRIHEIKMNADLEGTLSQMESFMKELESLPRLMKVDSFALQQRSESGSIADPVLTATIVFTSYYESAPKNKE</sequence>
<dbReference type="RefSeq" id="WP_285743356.1">
    <property type="nucleotide sequence ID" value="NZ_CP127162.1"/>
</dbReference>
<keyword evidence="4" id="KW-1185">Reference proteome</keyword>
<gene>
    <name evidence="3" type="primary">pilO</name>
    <name evidence="3" type="ORF">QPK24_17595</name>
</gene>
<dbReference type="Gene3D" id="3.30.70.60">
    <property type="match status" value="1"/>
</dbReference>
<dbReference type="Proteomes" id="UP001236415">
    <property type="component" value="Chromosome"/>
</dbReference>
<dbReference type="EMBL" id="CP127162">
    <property type="protein sequence ID" value="WIV18201.1"/>
    <property type="molecule type" value="Genomic_DNA"/>
</dbReference>
<reference evidence="3 4" key="1">
    <citation type="submission" date="2023-06" db="EMBL/GenBank/DDBJ databases">
        <title>Paenibacillus polygonum sp. nov., an endophytic bacterium, isolated from Polygonum lapathifolium L. in Nanji Wetland National Nature Reserve, South of Poyang Lake, Jiangxi Province, China.</title>
        <authorList>
            <person name="Yu Z."/>
        </authorList>
    </citation>
    <scope>NUCLEOTIDE SEQUENCE [LARGE SCALE GENOMIC DNA]</scope>
    <source>
        <strain evidence="3 4">C31</strain>
    </source>
</reference>
<proteinExistence type="predicted"/>
<name>A0ABY8WYF1_9BACL</name>
<evidence type="ECO:0000256" key="2">
    <source>
        <dbReference type="SAM" id="Phobius"/>
    </source>
</evidence>
<organism evidence="3 4">
    <name type="scientific">Paenibacillus polygoni</name>
    <dbReference type="NCBI Taxonomy" id="3050112"/>
    <lineage>
        <taxon>Bacteria</taxon>
        <taxon>Bacillati</taxon>
        <taxon>Bacillota</taxon>
        <taxon>Bacilli</taxon>
        <taxon>Bacillales</taxon>
        <taxon>Paenibacillaceae</taxon>
        <taxon>Paenibacillus</taxon>
    </lineage>
</organism>
<evidence type="ECO:0000313" key="4">
    <source>
        <dbReference type="Proteomes" id="UP001236415"/>
    </source>
</evidence>
<feature type="transmembrane region" description="Helical" evidence="2">
    <location>
        <begin position="7"/>
        <end position="28"/>
    </location>
</feature>
<keyword evidence="2" id="KW-1133">Transmembrane helix</keyword>
<feature type="coiled-coil region" evidence="1">
    <location>
        <begin position="37"/>
        <end position="64"/>
    </location>
</feature>
<keyword evidence="2" id="KW-0812">Transmembrane</keyword>